<dbReference type="GO" id="GO:0000932">
    <property type="term" value="C:P-body"/>
    <property type="evidence" value="ECO:0007669"/>
    <property type="project" value="TreeGrafter"/>
</dbReference>
<dbReference type="Pfam" id="PF16418">
    <property type="entry name" value="CNOT1_HEAT"/>
    <property type="match status" value="1"/>
</dbReference>
<feature type="region of interest" description="Disordered" evidence="1">
    <location>
        <begin position="765"/>
        <end position="787"/>
    </location>
</feature>
<feature type="domain" description="CCR4-NOT transcription complex subunit 1 HEAT repeat" evidence="4">
    <location>
        <begin position="333"/>
        <end position="473"/>
    </location>
</feature>
<evidence type="ECO:0000259" key="3">
    <source>
        <dbReference type="Pfam" id="PF16417"/>
    </source>
</evidence>
<dbReference type="OMA" id="PNIGSHI"/>
<feature type="domain" description="CCR4-NOT transcription complex subunit 1 CAF1-binding" evidence="2">
    <location>
        <begin position="932"/>
        <end position="1066"/>
    </location>
</feature>
<feature type="compositionally biased region" description="Low complexity" evidence="1">
    <location>
        <begin position="778"/>
        <end position="787"/>
    </location>
</feature>
<feature type="domain" description="CCR4-NOT transcription complex subunit 1 TTP binding" evidence="3">
    <location>
        <begin position="496"/>
        <end position="555"/>
    </location>
</feature>
<feature type="domain" description="CCR4-NOT transcription complex subunit 1 CAF1-binding" evidence="2">
    <location>
        <begin position="866"/>
        <end position="917"/>
    </location>
</feature>
<feature type="domain" description="CCR4-NOT transcription complex subunit 1 TTP binding" evidence="3">
    <location>
        <begin position="593"/>
        <end position="706"/>
    </location>
</feature>
<dbReference type="STRING" id="59895.A0A118JXK1"/>
<dbReference type="InterPro" id="IPR032194">
    <property type="entry name" value="CNOT1_HEAT"/>
</dbReference>
<dbReference type="Proteomes" id="UP000243975">
    <property type="component" value="Unassembled WGS sequence"/>
</dbReference>
<dbReference type="Pfam" id="PF16415">
    <property type="entry name" value="CNOT1_CAF1_bind"/>
    <property type="match status" value="2"/>
</dbReference>
<dbReference type="InterPro" id="IPR032191">
    <property type="entry name" value="CNOT1_CAF1_bind"/>
</dbReference>
<dbReference type="InterPro" id="IPR038535">
    <property type="entry name" value="CNOT1_TTP_bind_sf"/>
</dbReference>
<evidence type="ECO:0000313" key="5">
    <source>
        <dbReference type="EMBL" id="KVH97106.1"/>
    </source>
</evidence>
<comment type="caution">
    <text evidence="5">The sequence shown here is derived from an EMBL/GenBank/DDBJ whole genome shotgun (WGS) entry which is preliminary data.</text>
</comment>
<dbReference type="Gene3D" id="1.25.40.840">
    <property type="entry name" value="CCR4-NOT transcription complex subunit 1 TTP binding domain"/>
    <property type="match status" value="1"/>
</dbReference>
<sequence>SFFGPESGKAYVVGRALLGTDYEGLTREDKCLYIEHGTEESILLVETCLDHFKIYEEDLKSTHLEPVVASLFRKLLEKPHFSMVFSGFVRRTAISEEFLDVLSNTLQLSAYEKLGFGLALSDSEKNDIRMAGRNFCMTQFEELRATHASLYTADWLPKVLKFLEQSEVFSKHVDSFVQMILQVWLNENSGFILAPPHSDQLHDSKLRMLDFPSSTTKHYSFPFAAVYGNAWKNTEGELPFINHAFKVSPELLFAHSGRLLGYADAENDHKFHADHASHPWLCIDHLEHLCLLAEAGQATSVRSLLEFPLKHCPDVLLLGMAHVITPYNLLQDEVSSAVLPMLLKDDSKREIVLKLWHVNPVFFSRALKDALNFDPENIYRVINLLEELEILLSVLALVPMFLGIRLAALAARKEFIDLEEWLSTNLSIYEDIFFEECLEFLKVVEVDGQDSSDHGEILSVYKETAPTVLKVLQLHTSLLSSNHLFEEMESLYVTSMHNSQIMKDIDGPSSSTSEVYADDVETDVNLYFQQMFSGQLTVDAMVQMLTQFKGSSEKSSAPAGPDHFLFSIVKSPGCLSWTMISGSGRYWLPGCMREQSVFECMINNLFEVYKFINRYPDEQLKIVAVLFGLLIRHRLVSHSILGISLQAVLDALHEPTDSKMFVFGTKALESFVDCLIEWPEYSQKILQFSDLCLTHPRLVLVIEQTLLGPSSSHPKSDEGHNPGTNQHHSSIPPANAEISASSFPLTGADGAQIDSQVCSPIQPHQRNVSHLDERHKASLTSSSDTNLNLSTSEQVSIATSSGSVSIQKPQSVVKSSAETSSSPGFSSPSPAVPSASRFLVIVKFWFGSASSIGTLLAAAERRETPIEAPPSETQDRISLIINNLSAANVEAKAKEFTEVLEEQYYPWFGQYIVMKRSGTFVESGVLDYVAMQQVLLRSELIKSSAEERSLLKNLGGWLGKITIGRNRVLRARDIDPKSLLLEAYEKGLMIGVIPFISKILEPCQSSLAYQPPNPWTMGILGLLAEIHAMPNLKVNLKFEIEVFFKNLDMDLKAVPPSSLLKGRVRKFEGNPDFSNKDVGSSQQHIVEEVNSTMRSDVNQVELPPEAAVPTYQGGHSHMLYQHAAPLHLPAVMLGEDEKMRTLGSCSQLSPAQGHQVAQLPFPVTQVRTRAVAANVSIAFP</sequence>
<dbReference type="GO" id="GO:0060090">
    <property type="term" value="F:molecular adaptor activity"/>
    <property type="evidence" value="ECO:0007669"/>
    <property type="project" value="TreeGrafter"/>
</dbReference>
<evidence type="ECO:0000256" key="1">
    <source>
        <dbReference type="SAM" id="MobiDB-lite"/>
    </source>
</evidence>
<feature type="region of interest" description="Disordered" evidence="1">
    <location>
        <begin position="710"/>
        <end position="742"/>
    </location>
</feature>
<organism evidence="5 6">
    <name type="scientific">Cynara cardunculus var. scolymus</name>
    <name type="common">Globe artichoke</name>
    <name type="synonym">Cynara scolymus</name>
    <dbReference type="NCBI Taxonomy" id="59895"/>
    <lineage>
        <taxon>Eukaryota</taxon>
        <taxon>Viridiplantae</taxon>
        <taxon>Streptophyta</taxon>
        <taxon>Embryophyta</taxon>
        <taxon>Tracheophyta</taxon>
        <taxon>Spermatophyta</taxon>
        <taxon>Magnoliopsida</taxon>
        <taxon>eudicotyledons</taxon>
        <taxon>Gunneridae</taxon>
        <taxon>Pentapetalae</taxon>
        <taxon>asterids</taxon>
        <taxon>campanulids</taxon>
        <taxon>Asterales</taxon>
        <taxon>Asteraceae</taxon>
        <taxon>Carduoideae</taxon>
        <taxon>Cardueae</taxon>
        <taxon>Carduinae</taxon>
        <taxon>Cynara</taxon>
    </lineage>
</organism>
<dbReference type="GO" id="GO:0030015">
    <property type="term" value="C:CCR4-NOT core complex"/>
    <property type="evidence" value="ECO:0007669"/>
    <property type="project" value="InterPro"/>
</dbReference>
<gene>
    <name evidence="5" type="ORF">Ccrd_000794</name>
</gene>
<dbReference type="Pfam" id="PF16417">
    <property type="entry name" value="CNOT1_TTP_bind"/>
    <property type="match status" value="2"/>
</dbReference>
<feature type="non-terminal residue" evidence="5">
    <location>
        <position position="1"/>
    </location>
</feature>
<dbReference type="PANTHER" id="PTHR13162">
    <property type="entry name" value="CCR4-NOT TRANSCRIPTION COMPLEX"/>
    <property type="match status" value="1"/>
</dbReference>
<evidence type="ECO:0000259" key="2">
    <source>
        <dbReference type="Pfam" id="PF16415"/>
    </source>
</evidence>
<accession>A0A118JXK1</accession>
<dbReference type="FunFam" id="1.25.40.180:FF:000223">
    <property type="match status" value="1"/>
</dbReference>
<dbReference type="EMBL" id="LEKV01003857">
    <property type="protein sequence ID" value="KVH97106.1"/>
    <property type="molecule type" value="Genomic_DNA"/>
</dbReference>
<dbReference type="Gene3D" id="1.25.40.180">
    <property type="match status" value="1"/>
</dbReference>
<dbReference type="PANTHER" id="PTHR13162:SF8">
    <property type="entry name" value="CCR4-NOT TRANSCRIPTION COMPLEX SUBUNIT 1"/>
    <property type="match status" value="1"/>
</dbReference>
<dbReference type="GO" id="GO:0017148">
    <property type="term" value="P:negative regulation of translation"/>
    <property type="evidence" value="ECO:0007669"/>
    <property type="project" value="InterPro"/>
</dbReference>
<reference evidence="5 6" key="1">
    <citation type="journal article" date="2016" name="Sci. Rep.">
        <title>The genome sequence of the outbreeding globe artichoke constructed de novo incorporating a phase-aware low-pass sequencing strategy of F1 progeny.</title>
        <authorList>
            <person name="Scaglione D."/>
            <person name="Reyes-Chin-Wo S."/>
            <person name="Acquadro A."/>
            <person name="Froenicke L."/>
            <person name="Portis E."/>
            <person name="Beitel C."/>
            <person name="Tirone M."/>
            <person name="Mauro R."/>
            <person name="Lo Monaco A."/>
            <person name="Mauromicale G."/>
            <person name="Faccioli P."/>
            <person name="Cattivelli L."/>
            <person name="Rieseberg L."/>
            <person name="Michelmore R."/>
            <person name="Lanteri S."/>
        </authorList>
    </citation>
    <scope>NUCLEOTIDE SEQUENCE [LARGE SCALE GENOMIC DNA]</scope>
    <source>
        <strain evidence="5">2C</strain>
    </source>
</reference>
<keyword evidence="6" id="KW-1185">Reference proteome</keyword>
<dbReference type="Gramene" id="KVH97106">
    <property type="protein sequence ID" value="KVH97106"/>
    <property type="gene ID" value="Ccrd_000794"/>
</dbReference>
<proteinExistence type="predicted"/>
<dbReference type="GO" id="GO:0000288">
    <property type="term" value="P:nuclear-transcribed mRNA catabolic process, deadenylation-dependent decay"/>
    <property type="evidence" value="ECO:0007669"/>
    <property type="project" value="TreeGrafter"/>
</dbReference>
<dbReference type="InterPro" id="IPR040398">
    <property type="entry name" value="Not1"/>
</dbReference>
<evidence type="ECO:0000259" key="4">
    <source>
        <dbReference type="Pfam" id="PF16418"/>
    </source>
</evidence>
<evidence type="ECO:0000313" key="6">
    <source>
        <dbReference type="Proteomes" id="UP000243975"/>
    </source>
</evidence>
<protein>
    <submittedName>
        <fullName evidence="5">Uncharacterized protein</fullName>
    </submittedName>
</protein>
<name>A0A118JXK1_CYNCS</name>
<dbReference type="AlphaFoldDB" id="A0A118JXK1"/>
<dbReference type="InterPro" id="IPR032193">
    <property type="entry name" value="CNOT1_TTP_bind"/>
</dbReference>